<dbReference type="PROSITE" id="PS00785">
    <property type="entry name" value="5_NUCLEOTIDASE_1"/>
    <property type="match status" value="1"/>
</dbReference>
<dbReference type="InterPro" id="IPR008334">
    <property type="entry name" value="5'-Nucleotdase_C"/>
</dbReference>
<dbReference type="InterPro" id="IPR006146">
    <property type="entry name" value="5'-Nucleotdase_CS"/>
</dbReference>
<dbReference type="Pfam" id="PF02872">
    <property type="entry name" value="5_nucleotid_C"/>
    <property type="match status" value="1"/>
</dbReference>
<evidence type="ECO:0000259" key="5">
    <source>
        <dbReference type="Pfam" id="PF02872"/>
    </source>
</evidence>
<evidence type="ECO:0000313" key="6">
    <source>
        <dbReference type="EMBL" id="SAH96779.1"/>
    </source>
</evidence>
<dbReference type="Pfam" id="PF00149">
    <property type="entry name" value="Metallophos"/>
    <property type="match status" value="1"/>
</dbReference>
<accession>A0A157LKE2</accession>
<dbReference type="GO" id="GO:0046872">
    <property type="term" value="F:metal ion binding"/>
    <property type="evidence" value="ECO:0007669"/>
    <property type="project" value="InterPro"/>
</dbReference>
<sequence>MHAEPSFGRNGSESRWNHRLKVIAAALAAAGLVAACGGSDHDDDQATTPPVAGEPMDLTILHIDDHHSNLDAKNRTLNLKNAAGTRTAVSVEAAGFPRVTAAMKELSVGKSNVLKLHAGDALTGTLYYNRAGALGEADATMMNTVCFDAFTLGNHEFDKGDTELKGFIDRLHAGDCQTPVISANVHFGENSQLNPSRAPGYVNPYTIVERSDQKIGIVGLTIATKTKNSSSPDADTTFEDETVAAQRSIDELKAQGINKIVVMSHIGYEYDKQVLANLSGVDVVVGGDSHTLLGPDSLTDYGVGTPAGKYAEQLADKDGSPVCLVHAWEYSQVVGELNVSFDKDGKVTNCGGTPHVLIDENISVSGATPSAADLRAMRDDIAASGFLRITHPDTAAAELLKPFKAFVDEFRAKEVAITMQELCRRRVPGTPPNPAIADVSNSSDTCNTEGNVALRGGDIQQYVAQAFLEIANSDYGGADISLQNGGGVRVALPIDTVTGRVTAADVLTVLPFSNMLWRLELTGAEVKTMVEDGLNAVFGTGGSTGPYPYTGGLRFDVNYAQAYGSRASNLEVRNRDTGVWEAIDPAKTYKLFTLSFAAQGGDGYKVLATIPAERREDIGVLDADAFQTYIDRQTVDSSTNLPVIERVDGALYSTKSFNP</sequence>
<dbReference type="GO" id="GO:0000166">
    <property type="term" value="F:nucleotide binding"/>
    <property type="evidence" value="ECO:0007669"/>
    <property type="project" value="UniProtKB-KW"/>
</dbReference>
<evidence type="ECO:0000256" key="3">
    <source>
        <dbReference type="RuleBase" id="RU362119"/>
    </source>
</evidence>
<comment type="similarity">
    <text evidence="1 3">Belongs to the 5'-nucleotidase family.</text>
</comment>
<dbReference type="GO" id="GO:0030288">
    <property type="term" value="C:outer membrane-bounded periplasmic space"/>
    <property type="evidence" value="ECO:0007669"/>
    <property type="project" value="TreeGrafter"/>
</dbReference>
<gene>
    <name evidence="6" type="ORF">SAMEA1982600_00780</name>
</gene>
<dbReference type="AlphaFoldDB" id="A0A157LKE2"/>
<reference evidence="6 7" key="1">
    <citation type="submission" date="2016-03" db="EMBL/GenBank/DDBJ databases">
        <authorList>
            <consortium name="Pathogen Informatics"/>
        </authorList>
    </citation>
    <scope>NUCLEOTIDE SEQUENCE [LARGE SCALE GENOMIC DNA]</scope>
    <source>
        <strain evidence="6 7">NCTC13364</strain>
    </source>
</reference>
<feature type="domain" description="5'-Nucleotidase C-terminal" evidence="5">
    <location>
        <begin position="453"/>
        <end position="608"/>
    </location>
</feature>
<dbReference type="PRINTS" id="PR01607">
    <property type="entry name" value="APYRASEFAMLY"/>
</dbReference>
<keyword evidence="2" id="KW-0732">Signal</keyword>
<dbReference type="RefSeq" id="WP_066408398.1">
    <property type="nucleotide sequence ID" value="NZ_FKBS01000007.1"/>
</dbReference>
<dbReference type="InterPro" id="IPR036907">
    <property type="entry name" value="5'-Nucleotdase_C_sf"/>
</dbReference>
<dbReference type="InterPro" id="IPR004843">
    <property type="entry name" value="Calcineurin-like_PHP"/>
</dbReference>
<dbReference type="GO" id="GO:0008253">
    <property type="term" value="F:5'-nucleotidase activity"/>
    <property type="evidence" value="ECO:0007669"/>
    <property type="project" value="UniProtKB-EC"/>
</dbReference>
<dbReference type="OrthoDB" id="9803927at2"/>
<feature type="domain" description="Calcineurin-like phosphoesterase" evidence="4">
    <location>
        <begin position="59"/>
        <end position="291"/>
    </location>
</feature>
<evidence type="ECO:0000256" key="1">
    <source>
        <dbReference type="ARBA" id="ARBA00006654"/>
    </source>
</evidence>
<dbReference type="GO" id="GO:0008768">
    <property type="term" value="F:UDP-sugar diphosphatase activity"/>
    <property type="evidence" value="ECO:0007669"/>
    <property type="project" value="TreeGrafter"/>
</dbReference>
<keyword evidence="3 6" id="KW-0378">Hydrolase</keyword>
<dbReference type="Gene3D" id="3.60.21.10">
    <property type="match status" value="1"/>
</dbReference>
<dbReference type="EC" id="3.1.3.5" evidence="6"/>
<evidence type="ECO:0000256" key="2">
    <source>
        <dbReference type="ARBA" id="ARBA00022729"/>
    </source>
</evidence>
<dbReference type="GO" id="GO:0009166">
    <property type="term" value="P:nucleotide catabolic process"/>
    <property type="evidence" value="ECO:0007669"/>
    <property type="project" value="InterPro"/>
</dbReference>
<organism evidence="6 7">
    <name type="scientific">Bordetella ansorpii</name>
    <dbReference type="NCBI Taxonomy" id="288768"/>
    <lineage>
        <taxon>Bacteria</taxon>
        <taxon>Pseudomonadati</taxon>
        <taxon>Pseudomonadota</taxon>
        <taxon>Betaproteobacteria</taxon>
        <taxon>Burkholderiales</taxon>
        <taxon>Alcaligenaceae</taxon>
        <taxon>Bordetella</taxon>
    </lineage>
</organism>
<name>A0A157LKE2_9BORD</name>
<dbReference type="InterPro" id="IPR006179">
    <property type="entry name" value="5_nucleotidase/apyrase"/>
</dbReference>
<dbReference type="Proteomes" id="UP000077037">
    <property type="component" value="Unassembled WGS sequence"/>
</dbReference>
<dbReference type="SUPFAM" id="SSF56300">
    <property type="entry name" value="Metallo-dependent phosphatases"/>
    <property type="match status" value="1"/>
</dbReference>
<dbReference type="EMBL" id="FKBS01000007">
    <property type="protein sequence ID" value="SAH96779.1"/>
    <property type="molecule type" value="Genomic_DNA"/>
</dbReference>
<dbReference type="InterPro" id="IPR029052">
    <property type="entry name" value="Metallo-depent_PP-like"/>
</dbReference>
<protein>
    <submittedName>
        <fullName evidence="6">Probable 5'-nucleotidase</fullName>
        <ecNumber evidence="6">3.1.3.5</ecNumber>
    </submittedName>
</protein>
<dbReference type="PANTHER" id="PTHR11575:SF24">
    <property type="entry name" value="5'-NUCLEOTIDASE"/>
    <property type="match status" value="1"/>
</dbReference>
<proteinExistence type="inferred from homology"/>
<evidence type="ECO:0000259" key="4">
    <source>
        <dbReference type="Pfam" id="PF00149"/>
    </source>
</evidence>
<dbReference type="SUPFAM" id="SSF55816">
    <property type="entry name" value="5'-nucleotidase (syn. UDP-sugar hydrolase), C-terminal domain"/>
    <property type="match status" value="1"/>
</dbReference>
<evidence type="ECO:0000313" key="7">
    <source>
        <dbReference type="Proteomes" id="UP000077037"/>
    </source>
</evidence>
<keyword evidence="3" id="KW-0547">Nucleotide-binding</keyword>
<dbReference type="PROSITE" id="PS00786">
    <property type="entry name" value="5_NUCLEOTIDASE_2"/>
    <property type="match status" value="1"/>
</dbReference>
<dbReference type="PANTHER" id="PTHR11575">
    <property type="entry name" value="5'-NUCLEOTIDASE-RELATED"/>
    <property type="match status" value="1"/>
</dbReference>
<dbReference type="Gene3D" id="3.90.780.10">
    <property type="entry name" value="5'-Nucleotidase, C-terminal domain"/>
    <property type="match status" value="1"/>
</dbReference>